<organism evidence="3">
    <name type="scientific">Soboliphyme baturini</name>
    <dbReference type="NCBI Taxonomy" id="241478"/>
    <lineage>
        <taxon>Eukaryota</taxon>
        <taxon>Metazoa</taxon>
        <taxon>Ecdysozoa</taxon>
        <taxon>Nematoda</taxon>
        <taxon>Enoplea</taxon>
        <taxon>Dorylaimia</taxon>
        <taxon>Dioctophymatida</taxon>
        <taxon>Dioctophymatoidea</taxon>
        <taxon>Soboliphymatidae</taxon>
        <taxon>Soboliphyme</taxon>
    </lineage>
</organism>
<protein>
    <submittedName>
        <fullName evidence="3">DNA-directed RNA polymerase</fullName>
    </submittedName>
</protein>
<dbReference type="EMBL" id="UZAM01007514">
    <property type="protein sequence ID" value="VDO99636.1"/>
    <property type="molecule type" value="Genomic_DNA"/>
</dbReference>
<sequence>MHQNRTGSWSKRSEIGIYPQSDGKEQQYAGEAKRRQLVQGLSNTKRQGSGILNLVGWKLFYSSVDITTRAQAGVGVLVESNLVDRITEWNFINRRAAIIRQKPQQANALTLLKVNAPNLEGEYTFFREDVEGTLFEMPTAESVIVMDDLNTYVGGVSESGMA</sequence>
<gene>
    <name evidence="1" type="ORF">SBAD_LOCUS2991</name>
</gene>
<evidence type="ECO:0000313" key="2">
    <source>
        <dbReference type="Proteomes" id="UP000270296"/>
    </source>
</evidence>
<evidence type="ECO:0000313" key="1">
    <source>
        <dbReference type="EMBL" id="VDO99636.1"/>
    </source>
</evidence>
<dbReference type="Proteomes" id="UP000270296">
    <property type="component" value="Unassembled WGS sequence"/>
</dbReference>
<accession>A0A183IH96</accession>
<evidence type="ECO:0000313" key="3">
    <source>
        <dbReference type="WBParaSite" id="SBAD_0000313501-mRNA-1"/>
    </source>
</evidence>
<dbReference type="WBParaSite" id="SBAD_0000313501-mRNA-1">
    <property type="protein sequence ID" value="SBAD_0000313501-mRNA-1"/>
    <property type="gene ID" value="SBAD_0000313501"/>
</dbReference>
<dbReference type="OrthoDB" id="410381at2759"/>
<name>A0A183IH96_9BILA</name>
<dbReference type="AlphaFoldDB" id="A0A183IH96"/>
<keyword evidence="2" id="KW-1185">Reference proteome</keyword>
<reference evidence="1 2" key="2">
    <citation type="submission" date="2018-11" db="EMBL/GenBank/DDBJ databases">
        <authorList>
            <consortium name="Pathogen Informatics"/>
        </authorList>
    </citation>
    <scope>NUCLEOTIDE SEQUENCE [LARGE SCALE GENOMIC DNA]</scope>
</reference>
<proteinExistence type="predicted"/>
<reference evidence="3" key="1">
    <citation type="submission" date="2016-06" db="UniProtKB">
        <authorList>
            <consortium name="WormBaseParasite"/>
        </authorList>
    </citation>
    <scope>IDENTIFICATION</scope>
</reference>